<evidence type="ECO:0000313" key="3">
    <source>
        <dbReference type="EMBL" id="RXW18866.1"/>
    </source>
</evidence>
<dbReference type="OrthoDB" id="3231188at2759"/>
<dbReference type="AlphaFoldDB" id="A0A4Q2DID9"/>
<feature type="compositionally biased region" description="Low complexity" evidence="2">
    <location>
        <begin position="699"/>
        <end position="719"/>
    </location>
</feature>
<sequence>MPPQSSTQQPSNLAAAELDEVQRQMDVIFEAVGSSDLAVTREALKKSHILIADLLRKLKATTAELASAETQLVNFAAEKRNKRRGKGPKIAGDPLTLSPLEKQAQLVLDVTRVFGKLYTLFFNPYLSDDLFGVSADSVGWSRNDVSVRYDQAFPDNQRIGRSLDLLFCLPIEARKMAQDKYKPFVKQMLKIAESERTQMAHRAREAALDIYEPIRNVIDQGFADLKSQGVRLTFKRPGQKSSETEITSFAMDLFLPDCNLCRKAIPGLGALIGIVEYAPGKFSSTPLCPLLYKSHCVVAGEEFLSPVLFRLARAVLYGPRSAMKTEGLVFNAKNPLADLTTKVTPGLIAGFAIVARVVLSPDPSFSKDGKGSSTGVNYAGDMELYTQFLMSIWNEAGGRKVIKTWTENLFPTATATTSTTSTEQSGSSADQPHPPLPSETIASLIARNRLANQVQPEAELEEDGFYQLPTTEDPDASFYAMRDQEFNYREEEEDDEDEGSSEDEDAIQMVFDEENGLIVEETTRPLIVEDDSPQIQAHLTRDHTLEGQASPRLTASPSLPTVAPQTRQAPPPLPPRSTRPPEPSPAPALTVNTQSLTSAAPPSLLSSSATQDNAAVPGKRPRPRPRPRPLVHQHTPAISTPPSILSSVGNPDGDSPNPVTGIAAAVQSLTITANVQNVDSLPIQEPNDNQTTSKRRTTRSTAAASVIAAPSASNPANPTQLSVIAELDNESLAGSEEPEESESRSKGKAKGTVAGAGKSGKRKARKT</sequence>
<protein>
    <submittedName>
        <fullName evidence="3">Uncharacterized protein</fullName>
    </submittedName>
</protein>
<evidence type="ECO:0000256" key="1">
    <source>
        <dbReference type="SAM" id="Coils"/>
    </source>
</evidence>
<feature type="coiled-coil region" evidence="1">
    <location>
        <begin position="51"/>
        <end position="78"/>
    </location>
</feature>
<feature type="compositionally biased region" description="Pro residues" evidence="2">
    <location>
        <begin position="569"/>
        <end position="586"/>
    </location>
</feature>
<accession>A0A4Q2DID9</accession>
<dbReference type="EMBL" id="SDEE01000236">
    <property type="protein sequence ID" value="RXW18866.1"/>
    <property type="molecule type" value="Genomic_DNA"/>
</dbReference>
<feature type="compositionally biased region" description="Low complexity" evidence="2">
    <location>
        <begin position="415"/>
        <end position="429"/>
    </location>
</feature>
<name>A0A4Q2DID9_9AGAR</name>
<evidence type="ECO:0000256" key="2">
    <source>
        <dbReference type="SAM" id="MobiDB-lite"/>
    </source>
</evidence>
<comment type="caution">
    <text evidence="3">The sequence shown here is derived from an EMBL/GenBank/DDBJ whole genome shotgun (WGS) entry which is preliminary data.</text>
</comment>
<feature type="region of interest" description="Disordered" evidence="2">
    <location>
        <begin position="522"/>
        <end position="661"/>
    </location>
</feature>
<gene>
    <name evidence="3" type="ORF">EST38_g6988</name>
</gene>
<feature type="region of interest" description="Disordered" evidence="2">
    <location>
        <begin position="415"/>
        <end position="438"/>
    </location>
</feature>
<feature type="compositionally biased region" description="Basic residues" evidence="2">
    <location>
        <begin position="619"/>
        <end position="631"/>
    </location>
</feature>
<feature type="region of interest" description="Disordered" evidence="2">
    <location>
        <begin position="456"/>
        <end position="476"/>
    </location>
</feature>
<feature type="compositionally biased region" description="Polar residues" evidence="2">
    <location>
        <begin position="636"/>
        <end position="649"/>
    </location>
</feature>
<keyword evidence="1" id="KW-0175">Coiled coil</keyword>
<feature type="compositionally biased region" description="Low complexity" evidence="2">
    <location>
        <begin position="587"/>
        <end position="610"/>
    </location>
</feature>
<organism evidence="3 4">
    <name type="scientific">Candolleomyces aberdarensis</name>
    <dbReference type="NCBI Taxonomy" id="2316362"/>
    <lineage>
        <taxon>Eukaryota</taxon>
        <taxon>Fungi</taxon>
        <taxon>Dikarya</taxon>
        <taxon>Basidiomycota</taxon>
        <taxon>Agaricomycotina</taxon>
        <taxon>Agaricomycetes</taxon>
        <taxon>Agaricomycetidae</taxon>
        <taxon>Agaricales</taxon>
        <taxon>Agaricineae</taxon>
        <taxon>Psathyrellaceae</taxon>
        <taxon>Candolleomyces</taxon>
    </lineage>
</organism>
<proteinExistence type="predicted"/>
<dbReference type="STRING" id="2316362.A0A4Q2DID9"/>
<keyword evidence="4" id="KW-1185">Reference proteome</keyword>
<feature type="region of interest" description="Disordered" evidence="2">
    <location>
        <begin position="675"/>
        <end position="767"/>
    </location>
</feature>
<dbReference type="Proteomes" id="UP000290288">
    <property type="component" value="Unassembled WGS sequence"/>
</dbReference>
<evidence type="ECO:0000313" key="4">
    <source>
        <dbReference type="Proteomes" id="UP000290288"/>
    </source>
</evidence>
<reference evidence="3 4" key="1">
    <citation type="submission" date="2019-01" db="EMBL/GenBank/DDBJ databases">
        <title>Draft genome sequence of Psathyrella aberdarensis IHI B618.</title>
        <authorList>
            <person name="Buettner E."/>
            <person name="Kellner H."/>
        </authorList>
    </citation>
    <scope>NUCLEOTIDE SEQUENCE [LARGE SCALE GENOMIC DNA]</scope>
    <source>
        <strain evidence="3 4">IHI B618</strain>
    </source>
</reference>